<dbReference type="InterPro" id="IPR044232">
    <property type="entry name" value="PUX1"/>
</dbReference>
<feature type="compositionally biased region" description="Low complexity" evidence="1">
    <location>
        <begin position="255"/>
        <end position="267"/>
    </location>
</feature>
<accession>A0AAQ3X5L7</accession>
<dbReference type="PANTHER" id="PTHR47557:SF2">
    <property type="entry name" value="PLANT UBX DOMAIN-CONTAINING PROTEIN 1"/>
    <property type="match status" value="1"/>
</dbReference>
<name>A0AAQ3X5L7_PASNO</name>
<dbReference type="CDD" id="cd16118">
    <property type="entry name" value="UBX2_UBXN9"/>
    <property type="match status" value="1"/>
</dbReference>
<reference evidence="3 4" key="1">
    <citation type="submission" date="2024-02" db="EMBL/GenBank/DDBJ databases">
        <title>High-quality chromosome-scale genome assembly of Pensacola bahiagrass (Paspalum notatum Flugge var. saurae).</title>
        <authorList>
            <person name="Vega J.M."/>
            <person name="Podio M."/>
            <person name="Orjuela J."/>
            <person name="Siena L.A."/>
            <person name="Pessino S.C."/>
            <person name="Combes M.C."/>
            <person name="Mariac C."/>
            <person name="Albertini E."/>
            <person name="Pupilli F."/>
            <person name="Ortiz J.P.A."/>
            <person name="Leblanc O."/>
        </authorList>
    </citation>
    <scope>NUCLEOTIDE SEQUENCE [LARGE SCALE GENOMIC DNA]</scope>
    <source>
        <strain evidence="3">R1</strain>
        <tissue evidence="3">Leaf</tissue>
    </source>
</reference>
<dbReference type="Proteomes" id="UP001341281">
    <property type="component" value="Chromosome 07"/>
</dbReference>
<evidence type="ECO:0000313" key="3">
    <source>
        <dbReference type="EMBL" id="WVZ86172.1"/>
    </source>
</evidence>
<organism evidence="3 4">
    <name type="scientific">Paspalum notatum var. saurae</name>
    <dbReference type="NCBI Taxonomy" id="547442"/>
    <lineage>
        <taxon>Eukaryota</taxon>
        <taxon>Viridiplantae</taxon>
        <taxon>Streptophyta</taxon>
        <taxon>Embryophyta</taxon>
        <taxon>Tracheophyta</taxon>
        <taxon>Spermatophyta</taxon>
        <taxon>Magnoliopsida</taxon>
        <taxon>Liliopsida</taxon>
        <taxon>Poales</taxon>
        <taxon>Poaceae</taxon>
        <taxon>PACMAD clade</taxon>
        <taxon>Panicoideae</taxon>
        <taxon>Andropogonodae</taxon>
        <taxon>Paspaleae</taxon>
        <taxon>Paspalinae</taxon>
        <taxon>Paspalum</taxon>
    </lineage>
</organism>
<sequence>MEAEHTHQQAGPSITSTTTALLWPWASRRRKRGDDDDLSLAEVDMDLDTDAQRAADKLKAVSEELGHQIRVFSSEKFALQPSKLPSADQEEDDDFYELQPDDYYKLFANRMAEKTNVLKTRKMREAELAAQRAKITKAVMRVRFPDGYILEVDFQPSERIHNLVELLMRVLARPDLPFYLYTVPPKRRIVDTSQDFYTAGFVPGANVHFSYDLPEGSLLNTNDLKAGPFLREEIQSLDGLSLLFKPASQPDDSRMSSSALQSEASQSVPAPTTTNKKPSRPKWLKRKHDSFIRADTYEVNHILLGDTTMGVKCYTAVVLELVPLLTEAVGGIRSGSHLLSVGAK</sequence>
<evidence type="ECO:0000259" key="2">
    <source>
        <dbReference type="PROSITE" id="PS50033"/>
    </source>
</evidence>
<dbReference type="SUPFAM" id="SSF54236">
    <property type="entry name" value="Ubiquitin-like"/>
    <property type="match status" value="1"/>
</dbReference>
<dbReference type="EMBL" id="CP144751">
    <property type="protein sequence ID" value="WVZ86172.1"/>
    <property type="molecule type" value="Genomic_DNA"/>
</dbReference>
<evidence type="ECO:0000256" key="1">
    <source>
        <dbReference type="SAM" id="MobiDB-lite"/>
    </source>
</evidence>
<dbReference type="PROSITE" id="PS50033">
    <property type="entry name" value="UBX"/>
    <property type="match status" value="1"/>
</dbReference>
<proteinExistence type="predicted"/>
<gene>
    <name evidence="3" type="ORF">U9M48_033002</name>
</gene>
<dbReference type="Pfam" id="PF00789">
    <property type="entry name" value="UBX"/>
    <property type="match status" value="1"/>
</dbReference>
<protein>
    <recommendedName>
        <fullName evidence="2">UBX domain-containing protein</fullName>
    </recommendedName>
</protein>
<feature type="domain" description="UBX" evidence="2">
    <location>
        <begin position="133"/>
        <end position="209"/>
    </location>
</feature>
<dbReference type="AlphaFoldDB" id="A0AAQ3X5L7"/>
<dbReference type="InterPro" id="IPR001012">
    <property type="entry name" value="UBX_dom"/>
</dbReference>
<feature type="region of interest" description="Disordered" evidence="1">
    <location>
        <begin position="248"/>
        <end position="285"/>
    </location>
</feature>
<dbReference type="Gene3D" id="3.10.20.90">
    <property type="entry name" value="Phosphatidylinositol 3-kinase Catalytic Subunit, Chain A, domain 1"/>
    <property type="match status" value="1"/>
</dbReference>
<dbReference type="GO" id="GO:0032984">
    <property type="term" value="P:protein-containing complex disassembly"/>
    <property type="evidence" value="ECO:0007669"/>
    <property type="project" value="InterPro"/>
</dbReference>
<evidence type="ECO:0000313" key="4">
    <source>
        <dbReference type="Proteomes" id="UP001341281"/>
    </source>
</evidence>
<dbReference type="GO" id="GO:0051117">
    <property type="term" value="F:ATPase binding"/>
    <property type="evidence" value="ECO:0007669"/>
    <property type="project" value="InterPro"/>
</dbReference>
<keyword evidence="4" id="KW-1185">Reference proteome</keyword>
<dbReference type="InterPro" id="IPR029071">
    <property type="entry name" value="Ubiquitin-like_domsf"/>
</dbReference>
<dbReference type="PANTHER" id="PTHR47557">
    <property type="entry name" value="PLANT UBX DOMAIN-CONTAINING PROTEIN 1"/>
    <property type="match status" value="1"/>
</dbReference>